<name>A0AAW1W1I8_RUBAR</name>
<dbReference type="AlphaFoldDB" id="A0AAW1W1I8"/>
<comment type="caution">
    <text evidence="2">The sequence shown here is derived from an EMBL/GenBank/DDBJ whole genome shotgun (WGS) entry which is preliminary data.</text>
</comment>
<dbReference type="Pfam" id="PF13456">
    <property type="entry name" value="RVT_3"/>
    <property type="match status" value="1"/>
</dbReference>
<dbReference type="GO" id="GO:0003676">
    <property type="term" value="F:nucleic acid binding"/>
    <property type="evidence" value="ECO:0007669"/>
    <property type="project" value="InterPro"/>
</dbReference>
<dbReference type="InterPro" id="IPR036397">
    <property type="entry name" value="RNaseH_sf"/>
</dbReference>
<evidence type="ECO:0000259" key="1">
    <source>
        <dbReference type="Pfam" id="PF13456"/>
    </source>
</evidence>
<dbReference type="GO" id="GO:0004523">
    <property type="term" value="F:RNA-DNA hybrid ribonuclease activity"/>
    <property type="evidence" value="ECO:0007669"/>
    <property type="project" value="InterPro"/>
</dbReference>
<dbReference type="CDD" id="cd06222">
    <property type="entry name" value="RNase_H_like"/>
    <property type="match status" value="1"/>
</dbReference>
<keyword evidence="3" id="KW-1185">Reference proteome</keyword>
<dbReference type="Proteomes" id="UP001457282">
    <property type="component" value="Unassembled WGS sequence"/>
</dbReference>
<gene>
    <name evidence="2" type="ORF">M0R45_036955</name>
</gene>
<sequence>MLHLLRDCPRAKKVWNAIQVPLKVQGPFLLDWNGWIHGNILQQGSTWNHFNWKAANGTIGDGGFIWNSTGEWIHDFTHHISCGEILQAEVWGIFIGLKKDMELHIQKIEVQSDSVVAINLLCFQDYDLHPLATLLDNCQAIMRRFNFCSLQHVHREQNIVVDILEKDSISSTRGTLLFRNPPVHTIPAILDVIAGVTQARLMALNS</sequence>
<dbReference type="EMBL" id="JBEDUW010000007">
    <property type="protein sequence ID" value="KAK9913131.1"/>
    <property type="molecule type" value="Genomic_DNA"/>
</dbReference>
<dbReference type="InterPro" id="IPR044730">
    <property type="entry name" value="RNase_H-like_dom_plant"/>
</dbReference>
<dbReference type="SUPFAM" id="SSF53098">
    <property type="entry name" value="Ribonuclease H-like"/>
    <property type="match status" value="1"/>
</dbReference>
<dbReference type="PANTHER" id="PTHR47723">
    <property type="entry name" value="OS05G0353850 PROTEIN"/>
    <property type="match status" value="1"/>
</dbReference>
<dbReference type="InterPro" id="IPR012337">
    <property type="entry name" value="RNaseH-like_sf"/>
</dbReference>
<feature type="domain" description="RNase H type-1" evidence="1">
    <location>
        <begin position="60"/>
        <end position="164"/>
    </location>
</feature>
<organism evidence="2 3">
    <name type="scientific">Rubus argutus</name>
    <name type="common">Southern blackberry</name>
    <dbReference type="NCBI Taxonomy" id="59490"/>
    <lineage>
        <taxon>Eukaryota</taxon>
        <taxon>Viridiplantae</taxon>
        <taxon>Streptophyta</taxon>
        <taxon>Embryophyta</taxon>
        <taxon>Tracheophyta</taxon>
        <taxon>Spermatophyta</taxon>
        <taxon>Magnoliopsida</taxon>
        <taxon>eudicotyledons</taxon>
        <taxon>Gunneridae</taxon>
        <taxon>Pentapetalae</taxon>
        <taxon>rosids</taxon>
        <taxon>fabids</taxon>
        <taxon>Rosales</taxon>
        <taxon>Rosaceae</taxon>
        <taxon>Rosoideae</taxon>
        <taxon>Rosoideae incertae sedis</taxon>
        <taxon>Rubus</taxon>
    </lineage>
</organism>
<evidence type="ECO:0000313" key="2">
    <source>
        <dbReference type="EMBL" id="KAK9913131.1"/>
    </source>
</evidence>
<reference evidence="2 3" key="1">
    <citation type="journal article" date="2023" name="G3 (Bethesda)">
        <title>A chromosome-length genome assembly and annotation of blackberry (Rubus argutus, cv. 'Hillquist').</title>
        <authorList>
            <person name="Bruna T."/>
            <person name="Aryal R."/>
            <person name="Dudchenko O."/>
            <person name="Sargent D.J."/>
            <person name="Mead D."/>
            <person name="Buti M."/>
            <person name="Cavallini A."/>
            <person name="Hytonen T."/>
            <person name="Andres J."/>
            <person name="Pham M."/>
            <person name="Weisz D."/>
            <person name="Mascagni F."/>
            <person name="Usai G."/>
            <person name="Natali L."/>
            <person name="Bassil N."/>
            <person name="Fernandez G.E."/>
            <person name="Lomsadze A."/>
            <person name="Armour M."/>
            <person name="Olukolu B."/>
            <person name="Poorten T."/>
            <person name="Britton C."/>
            <person name="Davik J."/>
            <person name="Ashrafi H."/>
            <person name="Aiden E.L."/>
            <person name="Borodovsky M."/>
            <person name="Worthington M."/>
        </authorList>
    </citation>
    <scope>NUCLEOTIDE SEQUENCE [LARGE SCALE GENOMIC DNA]</scope>
    <source>
        <strain evidence="2">PI 553951</strain>
    </source>
</reference>
<protein>
    <recommendedName>
        <fullName evidence="1">RNase H type-1 domain-containing protein</fullName>
    </recommendedName>
</protein>
<dbReference type="PANTHER" id="PTHR47723:SF19">
    <property type="entry name" value="POLYNUCLEOTIDYL TRANSFERASE, RIBONUCLEASE H-LIKE SUPERFAMILY PROTEIN"/>
    <property type="match status" value="1"/>
</dbReference>
<dbReference type="InterPro" id="IPR053151">
    <property type="entry name" value="RNase_H-like"/>
</dbReference>
<proteinExistence type="predicted"/>
<dbReference type="Gene3D" id="3.30.420.10">
    <property type="entry name" value="Ribonuclease H-like superfamily/Ribonuclease H"/>
    <property type="match status" value="1"/>
</dbReference>
<evidence type="ECO:0000313" key="3">
    <source>
        <dbReference type="Proteomes" id="UP001457282"/>
    </source>
</evidence>
<dbReference type="InterPro" id="IPR002156">
    <property type="entry name" value="RNaseH_domain"/>
</dbReference>
<accession>A0AAW1W1I8</accession>